<organism evidence="1 2">
    <name type="scientific">Collybiopsis luxurians FD-317 M1</name>
    <dbReference type="NCBI Taxonomy" id="944289"/>
    <lineage>
        <taxon>Eukaryota</taxon>
        <taxon>Fungi</taxon>
        <taxon>Dikarya</taxon>
        <taxon>Basidiomycota</taxon>
        <taxon>Agaricomycotina</taxon>
        <taxon>Agaricomycetes</taxon>
        <taxon>Agaricomycetidae</taxon>
        <taxon>Agaricales</taxon>
        <taxon>Marasmiineae</taxon>
        <taxon>Omphalotaceae</taxon>
        <taxon>Collybiopsis</taxon>
        <taxon>Collybiopsis luxurians</taxon>
    </lineage>
</organism>
<keyword evidence="2" id="KW-1185">Reference proteome</keyword>
<evidence type="ECO:0000313" key="2">
    <source>
        <dbReference type="Proteomes" id="UP000053593"/>
    </source>
</evidence>
<protein>
    <submittedName>
        <fullName evidence="1">Uncharacterized protein</fullName>
    </submittedName>
</protein>
<dbReference type="Proteomes" id="UP000053593">
    <property type="component" value="Unassembled WGS sequence"/>
</dbReference>
<dbReference type="EMBL" id="KN834830">
    <property type="protein sequence ID" value="KIK53308.1"/>
    <property type="molecule type" value="Genomic_DNA"/>
</dbReference>
<reference evidence="1 2" key="1">
    <citation type="submission" date="2014-04" db="EMBL/GenBank/DDBJ databases">
        <title>Evolutionary Origins and Diversification of the Mycorrhizal Mutualists.</title>
        <authorList>
            <consortium name="DOE Joint Genome Institute"/>
            <consortium name="Mycorrhizal Genomics Consortium"/>
            <person name="Kohler A."/>
            <person name="Kuo A."/>
            <person name="Nagy L.G."/>
            <person name="Floudas D."/>
            <person name="Copeland A."/>
            <person name="Barry K.W."/>
            <person name="Cichocki N."/>
            <person name="Veneault-Fourrey C."/>
            <person name="LaButti K."/>
            <person name="Lindquist E.A."/>
            <person name="Lipzen A."/>
            <person name="Lundell T."/>
            <person name="Morin E."/>
            <person name="Murat C."/>
            <person name="Riley R."/>
            <person name="Ohm R."/>
            <person name="Sun H."/>
            <person name="Tunlid A."/>
            <person name="Henrissat B."/>
            <person name="Grigoriev I.V."/>
            <person name="Hibbett D.S."/>
            <person name="Martin F."/>
        </authorList>
    </citation>
    <scope>NUCLEOTIDE SEQUENCE [LARGE SCALE GENOMIC DNA]</scope>
    <source>
        <strain evidence="1 2">FD-317 M1</strain>
    </source>
</reference>
<sequence>MKRLSVLKMPNHWDIILLFALSCFNFGVTLSASTSSFTEVWQELPFTNDTDYFGKLGSYYFDTRAVIAPSGNIITGLALTTAWDAGNRVSWVVTSALPDGTNTTTTIVSGSSDGTYFPNEGGGKNTYADSNAVVAPDSTTVVGVYLWNKQNRYAPGLVVVDEYGEQFTVENSHTSDSIYVLNIAL</sequence>
<dbReference type="AlphaFoldDB" id="A0A0D0CE98"/>
<gene>
    <name evidence="1" type="ORF">GYMLUDRAFT_250427</name>
</gene>
<accession>A0A0D0CE98</accession>
<proteinExistence type="predicted"/>
<name>A0A0D0CE98_9AGAR</name>
<evidence type="ECO:0000313" key="1">
    <source>
        <dbReference type="EMBL" id="KIK53308.1"/>
    </source>
</evidence>
<dbReference type="HOGENOM" id="CLU_1461484_0_0_1"/>